<evidence type="ECO:0000313" key="2">
    <source>
        <dbReference type="EMBL" id="KHE73729.1"/>
    </source>
</evidence>
<feature type="compositionally biased region" description="Low complexity" evidence="1">
    <location>
        <begin position="23"/>
        <end position="47"/>
    </location>
</feature>
<proteinExistence type="predicted"/>
<evidence type="ECO:0000313" key="3">
    <source>
        <dbReference type="Proteomes" id="UP000030664"/>
    </source>
</evidence>
<protein>
    <submittedName>
        <fullName evidence="2">Uncharacterized protein</fullName>
    </submittedName>
</protein>
<sequence>MTGDASRGWSTSRRKAEVAPFMSTTSVEASKTASATSATSPSTSSKTKWPKPTPSYGSTKTSSPTSLKGSGRALKTSTLTRMNSSLDSKTSLLRWTTRSVAWSPWPPRGSCRSTRCASSPTSIGCKGCGSRNSCLRPTIGSSWAQR</sequence>
<reference evidence="2 3" key="1">
    <citation type="submission" date="2014-09" db="EMBL/GenBank/DDBJ databases">
        <title>High-quality draft genome sequence of Kocuria marina SO9-6, an actinobacterium isolated from a copper mine.</title>
        <authorList>
            <person name="Castro D.B."/>
            <person name="Pereira L.B."/>
            <person name="Silva M.V."/>
            <person name="Silva B.P."/>
            <person name="Zanardi B.R."/>
            <person name="Carlos C."/>
            <person name="Belgini D.R."/>
            <person name="Limache E.G."/>
            <person name="Lacerda G.V."/>
            <person name="Nery M.B."/>
            <person name="Gomes M.B."/>
            <person name="Souza S."/>
            <person name="Silva T.M."/>
            <person name="Rodrigues V.D."/>
            <person name="Paulino L.C."/>
            <person name="Vicentini R."/>
            <person name="Ferraz L.F."/>
            <person name="Ottoboni L.M."/>
        </authorList>
    </citation>
    <scope>NUCLEOTIDE SEQUENCE [LARGE SCALE GENOMIC DNA]</scope>
    <source>
        <strain evidence="2 3">SO9-6</strain>
    </source>
</reference>
<name>A0A0B0DEN1_9MICC</name>
<dbReference type="EMBL" id="JROM01000048">
    <property type="protein sequence ID" value="KHE73729.1"/>
    <property type="molecule type" value="Genomic_DNA"/>
</dbReference>
<dbReference type="Proteomes" id="UP000030664">
    <property type="component" value="Unassembled WGS sequence"/>
</dbReference>
<dbReference type="AlphaFoldDB" id="A0A0B0DEN1"/>
<comment type="caution">
    <text evidence="2">The sequence shown here is derived from an EMBL/GenBank/DDBJ whole genome shotgun (WGS) entry which is preliminary data.</text>
</comment>
<feature type="compositionally biased region" description="Polar residues" evidence="1">
    <location>
        <begin position="56"/>
        <end position="68"/>
    </location>
</feature>
<accession>A0A0B0DEN1</accession>
<feature type="compositionally biased region" description="Polar residues" evidence="1">
    <location>
        <begin position="75"/>
        <end position="85"/>
    </location>
</feature>
<gene>
    <name evidence="2" type="ORF">AS25_11325</name>
</gene>
<evidence type="ECO:0000256" key="1">
    <source>
        <dbReference type="SAM" id="MobiDB-lite"/>
    </source>
</evidence>
<feature type="region of interest" description="Disordered" evidence="1">
    <location>
        <begin position="1"/>
        <end position="85"/>
    </location>
</feature>
<organism evidence="2 3">
    <name type="scientific">Kocuria marina</name>
    <dbReference type="NCBI Taxonomy" id="223184"/>
    <lineage>
        <taxon>Bacteria</taxon>
        <taxon>Bacillati</taxon>
        <taxon>Actinomycetota</taxon>
        <taxon>Actinomycetes</taxon>
        <taxon>Micrococcales</taxon>
        <taxon>Micrococcaceae</taxon>
        <taxon>Kocuria</taxon>
    </lineage>
</organism>